<dbReference type="EMBL" id="JAEPRE010000009">
    <property type="protein sequence ID" value="KAG2237104.1"/>
    <property type="molecule type" value="Genomic_DNA"/>
</dbReference>
<dbReference type="Proteomes" id="UP000613177">
    <property type="component" value="Unassembled WGS sequence"/>
</dbReference>
<evidence type="ECO:0000256" key="2">
    <source>
        <dbReference type="SAM" id="SignalP"/>
    </source>
</evidence>
<comment type="caution">
    <text evidence="3">The sequence shown here is derived from an EMBL/GenBank/DDBJ whole genome shotgun (WGS) entry which is preliminary data.</text>
</comment>
<feature type="region of interest" description="Disordered" evidence="1">
    <location>
        <begin position="99"/>
        <end position="122"/>
    </location>
</feature>
<accession>A0A8H7SU79</accession>
<evidence type="ECO:0000256" key="1">
    <source>
        <dbReference type="SAM" id="MobiDB-lite"/>
    </source>
</evidence>
<protein>
    <submittedName>
        <fullName evidence="3">Uncharacterized protein</fullName>
    </submittedName>
</protein>
<name>A0A8H7SU79_9FUNG</name>
<feature type="compositionally biased region" description="Low complexity" evidence="1">
    <location>
        <begin position="104"/>
        <end position="115"/>
    </location>
</feature>
<proteinExistence type="predicted"/>
<organism evidence="3 4">
    <name type="scientific">Thamnidium elegans</name>
    <dbReference type="NCBI Taxonomy" id="101142"/>
    <lineage>
        <taxon>Eukaryota</taxon>
        <taxon>Fungi</taxon>
        <taxon>Fungi incertae sedis</taxon>
        <taxon>Mucoromycota</taxon>
        <taxon>Mucoromycotina</taxon>
        <taxon>Mucoromycetes</taxon>
        <taxon>Mucorales</taxon>
        <taxon>Mucorineae</taxon>
        <taxon>Mucoraceae</taxon>
        <taxon>Thamnidium</taxon>
    </lineage>
</organism>
<keyword evidence="4" id="KW-1185">Reference proteome</keyword>
<keyword evidence="2" id="KW-0732">Signal</keyword>
<evidence type="ECO:0000313" key="4">
    <source>
        <dbReference type="Proteomes" id="UP000613177"/>
    </source>
</evidence>
<sequence>MRLICVPNLTIFIFTIFTLSHITFAQDSVDQANLQNIDDTSLFRGVENTMDEEGDDADRILKSLQDTSADDFLEDDDQEEEVIHHSSSKDIKQRIQPDEDNMNNEKTTNTNNNNNDIPIDTIPWHKSDPLEKAVIDDDKFYQEGNMNYGNEYSSSIIEFKLWHGMSVLLILAIIYKWVNKSKSNHILDNNNSSLSWSNRDEKDYLPVITQ</sequence>
<evidence type="ECO:0000313" key="3">
    <source>
        <dbReference type="EMBL" id="KAG2237104.1"/>
    </source>
</evidence>
<feature type="chain" id="PRO_5034091982" evidence="2">
    <location>
        <begin position="26"/>
        <end position="210"/>
    </location>
</feature>
<reference evidence="3" key="1">
    <citation type="submission" date="2021-01" db="EMBL/GenBank/DDBJ databases">
        <title>Metabolic potential, ecology and presence of endohyphal bacteria is reflected in genomic diversity of Mucoromycotina.</title>
        <authorList>
            <person name="Muszewska A."/>
            <person name="Okrasinska A."/>
            <person name="Steczkiewicz K."/>
            <person name="Drgas O."/>
            <person name="Orlowska M."/>
            <person name="Perlinska-Lenart U."/>
            <person name="Aleksandrzak-Piekarczyk T."/>
            <person name="Szatraj K."/>
            <person name="Zielenkiewicz U."/>
            <person name="Pilsyk S."/>
            <person name="Malc E."/>
            <person name="Mieczkowski P."/>
            <person name="Kruszewska J.S."/>
            <person name="Biernat P."/>
            <person name="Pawlowska J."/>
        </authorList>
    </citation>
    <scope>NUCLEOTIDE SEQUENCE</scope>
    <source>
        <strain evidence="3">WA0000018081</strain>
    </source>
</reference>
<feature type="signal peptide" evidence="2">
    <location>
        <begin position="1"/>
        <end position="25"/>
    </location>
</feature>
<dbReference type="AlphaFoldDB" id="A0A8H7SU79"/>
<gene>
    <name evidence="3" type="ORF">INT48_004605</name>
</gene>